<dbReference type="InParanoid" id="Q20917"/>
<feature type="region of interest" description="Disordered" evidence="1">
    <location>
        <begin position="55"/>
        <end position="87"/>
    </location>
</feature>
<dbReference type="EMBL" id="BX284605">
    <property type="protein sequence ID" value="CAA94834.1"/>
    <property type="molecule type" value="Genomic_DNA"/>
</dbReference>
<name>Q20917_CAEEL</name>
<evidence type="ECO:0000256" key="2">
    <source>
        <dbReference type="SAM" id="SignalP"/>
    </source>
</evidence>
<dbReference type="AGR" id="WB:WBGene00010181"/>
<dbReference type="Proteomes" id="UP000001940">
    <property type="component" value="Chromosome V"/>
</dbReference>
<keyword evidence="5" id="KW-1185">Reference proteome</keyword>
<feature type="compositionally biased region" description="Low complexity" evidence="1">
    <location>
        <begin position="63"/>
        <end position="80"/>
    </location>
</feature>
<dbReference type="Bgee" id="WBGene00010181">
    <property type="expression patterns" value="Expressed in adult organism and 1 other cell type or tissue"/>
</dbReference>
<dbReference type="GeneID" id="179401"/>
<gene>
    <name evidence="4" type="ORF">CELE_F57A8.6</name>
    <name evidence="4 6" type="ORF">F57A8.6</name>
</gene>
<keyword evidence="2" id="KW-0732">Signal</keyword>
<dbReference type="Pfam" id="PF01666">
    <property type="entry name" value="DX"/>
    <property type="match status" value="1"/>
</dbReference>
<dbReference type="eggNOG" id="ENOG502RT6P">
    <property type="taxonomic scope" value="Eukaryota"/>
</dbReference>
<dbReference type="WormBase" id="F57A8.6">
    <property type="protein sequence ID" value="CE05987"/>
    <property type="gene ID" value="WBGene00010181"/>
</dbReference>
<dbReference type="PANTHER" id="PTHR36157">
    <property type="entry name" value="PROTEIN CBG12671-RELATED"/>
    <property type="match status" value="1"/>
</dbReference>
<dbReference type="OMA" id="WCDPVSK"/>
<feature type="signal peptide" evidence="2">
    <location>
        <begin position="1"/>
        <end position="18"/>
    </location>
</feature>
<proteinExistence type="predicted"/>
<evidence type="ECO:0000313" key="6">
    <source>
        <dbReference type="WormBase" id="F57A8.6"/>
    </source>
</evidence>
<dbReference type="UCSC" id="F57A8.6">
    <property type="organism name" value="c. elegans"/>
</dbReference>
<evidence type="ECO:0000313" key="4">
    <source>
        <dbReference type="EMBL" id="CAA94834.1"/>
    </source>
</evidence>
<organism evidence="4 5">
    <name type="scientific">Caenorhabditis elegans</name>
    <dbReference type="NCBI Taxonomy" id="6239"/>
    <lineage>
        <taxon>Eukaryota</taxon>
        <taxon>Metazoa</taxon>
        <taxon>Ecdysozoa</taxon>
        <taxon>Nematoda</taxon>
        <taxon>Chromadorea</taxon>
        <taxon>Rhabditida</taxon>
        <taxon>Rhabditina</taxon>
        <taxon>Rhabditomorpha</taxon>
        <taxon>Rhabditoidea</taxon>
        <taxon>Rhabditidae</taxon>
        <taxon>Peloderinae</taxon>
        <taxon>Caenorhabditis</taxon>
    </lineage>
</organism>
<evidence type="ECO:0000259" key="3">
    <source>
        <dbReference type="Pfam" id="PF01666"/>
    </source>
</evidence>
<dbReference type="OrthoDB" id="5871796at2759"/>
<accession>Q20917</accession>
<feature type="domain" description="Domain of unknown function DX" evidence="3">
    <location>
        <begin position="300"/>
        <end position="378"/>
    </location>
</feature>
<dbReference type="AlphaFoldDB" id="Q20917"/>
<evidence type="ECO:0000256" key="1">
    <source>
        <dbReference type="SAM" id="MobiDB-lite"/>
    </source>
</evidence>
<protein>
    <recommendedName>
        <fullName evidence="3">Domain of unknown function DX domain-containing protein</fullName>
    </recommendedName>
</protein>
<dbReference type="PANTHER" id="PTHR36157:SF2">
    <property type="entry name" value="DOMAIN OF UNKNOWN FUNCTION DX DOMAIN-CONTAINING PROTEIN"/>
    <property type="match status" value="1"/>
</dbReference>
<feature type="chain" id="PRO_5004199267" description="Domain of unknown function DX domain-containing protein" evidence="2">
    <location>
        <begin position="19"/>
        <end position="385"/>
    </location>
</feature>
<dbReference type="CTD" id="179401"/>
<dbReference type="FunCoup" id="Q20917">
    <property type="interactions" value="65"/>
</dbReference>
<sequence length="385" mass="42832">MKSFQVLYFCIILTCSYGQKNSSSSLDDSSPNDHNQELSEFSNYTTILSKTTVTTHSPLPAKSGTSSGYTETTTSGNTENLNDATSPTTSLQIFSANPYSPDTIATTKSSSITEIATIRSASGVLYKDPLLPCPPDNLDPYATNGTASEGNSFGICYNAKDCFNIGWAADKSRRLDMMCVFNDALDTSGCCYRDTSNFCSEGMSVLPSQRCDTLDDCNMRTNQTAQRWCDPVSKYCCRFEKEQALLCPDNSTALMNEHHCINYDEKDIWSGKCKTPNGICKYGHCCPSNKTEKLLPGTPYRTHQKCTNKTIIRDDQRFGYCDPKTGRVFIMSELNFHGQRNKELSSYCNTARDCGRSFGMDNVCVRMNKETLKCFSNPEVPSFIF</sequence>
<dbReference type="PeptideAtlas" id="Q20917"/>
<dbReference type="InterPro" id="IPR002593">
    <property type="entry name" value="DX"/>
</dbReference>
<dbReference type="STRING" id="6239.F57A8.6.1"/>
<reference evidence="4 5" key="1">
    <citation type="journal article" date="1998" name="Science">
        <title>Genome sequence of the nematode C. elegans: a platform for investigating biology.</title>
        <authorList>
            <consortium name="The C. elegans sequencing consortium"/>
            <person name="Sulson J.E."/>
            <person name="Waterston R."/>
        </authorList>
    </citation>
    <scope>NUCLEOTIDE SEQUENCE [LARGE SCALE GENOMIC DNA]</scope>
    <source>
        <strain evidence="4 5">Bristol N2</strain>
    </source>
</reference>
<dbReference type="HOGENOM" id="CLU_718116_0_0_1"/>
<evidence type="ECO:0000313" key="5">
    <source>
        <dbReference type="Proteomes" id="UP000001940"/>
    </source>
</evidence>
<dbReference type="KEGG" id="cel:CELE_F57A8.6"/>
<dbReference type="PaxDb" id="6239-F57A8.6"/>
<dbReference type="RefSeq" id="NP_505585.1">
    <property type="nucleotide sequence ID" value="NM_073184.1"/>
</dbReference>
<dbReference type="PIR" id="T22822">
    <property type="entry name" value="T22822"/>
</dbReference>